<dbReference type="Proteomes" id="UP001205740">
    <property type="component" value="Unassembled WGS sequence"/>
</dbReference>
<proteinExistence type="predicted"/>
<name>A0ABT1H8T0_9NOCA</name>
<evidence type="ECO:0000313" key="2">
    <source>
        <dbReference type="Proteomes" id="UP001205740"/>
    </source>
</evidence>
<reference evidence="1 2" key="1">
    <citation type="submission" date="2022-06" db="EMBL/GenBank/DDBJ databases">
        <title>Genomic Encyclopedia of Archaeal and Bacterial Type Strains, Phase II (KMG-II): from individual species to whole genera.</title>
        <authorList>
            <person name="Goeker M."/>
        </authorList>
    </citation>
    <scope>NUCLEOTIDE SEQUENCE [LARGE SCALE GENOMIC DNA]</scope>
    <source>
        <strain evidence="1 2">DSM 45037</strain>
    </source>
</reference>
<sequence length="347" mass="36328">MATLKRWNGTAWRPVGEDSYAAKREVLSVSMAGATAGMALPTTSLSGHALTWTRNPTGQGSTGQINGRGGFWADPSAAPAALYCTAAVASKPRWGKVRGLFLPQSTGTGTMCIAAPSRPDVGTPGALTMSVHYRTNRNNWAFSLWDSANGGEIVLASGAYSPPLIGDPNRPVEYELAFRIDGNTATFRTADGVVQPPVTDSRIGTLGGNYLFAESYNPLATDDVVAILSFEGGDTPPETLFSTPSAGDLAQQLGYRPTKTVNDTLYAARWQPNETLPAGTARLLPIARVGTFKAGGTTGATFDATKWNYPRLTFTGTTAGAPTSDIPGATTGDIYVDSTGAEYTIAS</sequence>
<protein>
    <submittedName>
        <fullName evidence="1">Uncharacterized protein</fullName>
    </submittedName>
</protein>
<keyword evidence="2" id="KW-1185">Reference proteome</keyword>
<dbReference type="RefSeq" id="WP_253656691.1">
    <property type="nucleotide sequence ID" value="NZ_BAAAOE010000001.1"/>
</dbReference>
<dbReference type="EMBL" id="JAMTCG010000019">
    <property type="protein sequence ID" value="MCP2163122.1"/>
    <property type="molecule type" value="Genomic_DNA"/>
</dbReference>
<comment type="caution">
    <text evidence="1">The sequence shown here is derived from an EMBL/GenBank/DDBJ whole genome shotgun (WGS) entry which is preliminary data.</text>
</comment>
<gene>
    <name evidence="1" type="ORF">LX12_004336</name>
</gene>
<organism evidence="1 2">
    <name type="scientific">Williamsia serinedens</name>
    <dbReference type="NCBI Taxonomy" id="391736"/>
    <lineage>
        <taxon>Bacteria</taxon>
        <taxon>Bacillati</taxon>
        <taxon>Actinomycetota</taxon>
        <taxon>Actinomycetes</taxon>
        <taxon>Mycobacteriales</taxon>
        <taxon>Nocardiaceae</taxon>
        <taxon>Williamsia</taxon>
    </lineage>
</organism>
<accession>A0ABT1H8T0</accession>
<evidence type="ECO:0000313" key="1">
    <source>
        <dbReference type="EMBL" id="MCP2163122.1"/>
    </source>
</evidence>